<comment type="caution">
    <text evidence="2">The sequence shown here is derived from an EMBL/GenBank/DDBJ whole genome shotgun (WGS) entry which is preliminary data.</text>
</comment>
<gene>
    <name evidence="3" type="ORF">JXQ802_LOCUS30546</name>
    <name evidence="2" type="ORF">PYM288_LOCUS7793</name>
</gene>
<keyword evidence="1" id="KW-1133">Transmembrane helix</keyword>
<dbReference type="EMBL" id="CAJNOL010001247">
    <property type="protein sequence ID" value="CAF1321076.1"/>
    <property type="molecule type" value="Genomic_DNA"/>
</dbReference>
<accession>A0A813XBV1</accession>
<dbReference type="Proteomes" id="UP000663870">
    <property type="component" value="Unassembled WGS sequence"/>
</dbReference>
<sequence length="319" mass="37393">MIYLFLSRSLVWPLNIFGSNLNNKNTSILDDEYQKKKNLDESPPLISNKDLAKNVDLSKNMDHTKSLIDKDKISILPSSNILSVLGKHYLTREDLENLIQTRFKQETPRDRVVRFLWKDELSQYPIYAKIKDWQCTAIAMGIGCLFGFNRKEEMKPVYIRQTSMLKFQDRLTAERAYRQFNVVMFMKEAYRVAFLVLFITETIMTSQYAIEAYRNKSTIYDCIPGGALVGFTLKMFHSPLAAFVATIQGSIMGFMYGFIHNVGCRLINRTYEDLHYEQVMKWILHRENAELWSANLDELPPNYMPQEPERTWGLGWFKR</sequence>
<evidence type="ECO:0000256" key="1">
    <source>
        <dbReference type="SAM" id="Phobius"/>
    </source>
</evidence>
<evidence type="ECO:0000313" key="2">
    <source>
        <dbReference type="EMBL" id="CAF0865977.1"/>
    </source>
</evidence>
<dbReference type="EMBL" id="CAJNOH010000098">
    <property type="protein sequence ID" value="CAF0865977.1"/>
    <property type="molecule type" value="Genomic_DNA"/>
</dbReference>
<reference evidence="2" key="1">
    <citation type="submission" date="2021-02" db="EMBL/GenBank/DDBJ databases">
        <authorList>
            <person name="Nowell W R."/>
        </authorList>
    </citation>
    <scope>NUCLEOTIDE SEQUENCE</scope>
</reference>
<proteinExistence type="predicted"/>
<protein>
    <submittedName>
        <fullName evidence="2">Uncharacterized protein</fullName>
    </submittedName>
</protein>
<organism evidence="2 4">
    <name type="scientific">Rotaria sordida</name>
    <dbReference type="NCBI Taxonomy" id="392033"/>
    <lineage>
        <taxon>Eukaryota</taxon>
        <taxon>Metazoa</taxon>
        <taxon>Spiralia</taxon>
        <taxon>Gnathifera</taxon>
        <taxon>Rotifera</taxon>
        <taxon>Eurotatoria</taxon>
        <taxon>Bdelloidea</taxon>
        <taxon>Philodinida</taxon>
        <taxon>Philodinidae</taxon>
        <taxon>Rotaria</taxon>
    </lineage>
</organism>
<evidence type="ECO:0000313" key="5">
    <source>
        <dbReference type="Proteomes" id="UP000663870"/>
    </source>
</evidence>
<dbReference type="AlphaFoldDB" id="A0A813XBV1"/>
<dbReference type="Proteomes" id="UP000663854">
    <property type="component" value="Unassembled WGS sequence"/>
</dbReference>
<keyword evidence="1" id="KW-0472">Membrane</keyword>
<evidence type="ECO:0000313" key="3">
    <source>
        <dbReference type="EMBL" id="CAF1321076.1"/>
    </source>
</evidence>
<name>A0A813XBV1_9BILA</name>
<evidence type="ECO:0000313" key="4">
    <source>
        <dbReference type="Proteomes" id="UP000663854"/>
    </source>
</evidence>
<keyword evidence="5" id="KW-1185">Reference proteome</keyword>
<feature type="transmembrane region" description="Helical" evidence="1">
    <location>
        <begin position="240"/>
        <end position="259"/>
    </location>
</feature>
<keyword evidence="1" id="KW-0812">Transmembrane</keyword>